<feature type="region of interest" description="Disordered" evidence="1">
    <location>
        <begin position="49"/>
        <end position="108"/>
    </location>
</feature>
<dbReference type="Proteomes" id="UP000625711">
    <property type="component" value="Unassembled WGS sequence"/>
</dbReference>
<feature type="compositionally biased region" description="Basic and acidic residues" evidence="1">
    <location>
        <begin position="98"/>
        <end position="108"/>
    </location>
</feature>
<sequence length="108" mass="11999">MFTLGRKRNGHGKPLKASQSCDCLNIEPKSPNTESVLQKFRKTFSLRFPQRKSSKDSCGSEDTASEAVPSEEESSPARAPSTASSAGRFGVENEDDKEEQRTVEQKYR</sequence>
<organism evidence="2 3">
    <name type="scientific">Rhynchophorus ferrugineus</name>
    <name type="common">Red palm weevil</name>
    <name type="synonym">Curculio ferrugineus</name>
    <dbReference type="NCBI Taxonomy" id="354439"/>
    <lineage>
        <taxon>Eukaryota</taxon>
        <taxon>Metazoa</taxon>
        <taxon>Ecdysozoa</taxon>
        <taxon>Arthropoda</taxon>
        <taxon>Hexapoda</taxon>
        <taxon>Insecta</taxon>
        <taxon>Pterygota</taxon>
        <taxon>Neoptera</taxon>
        <taxon>Endopterygota</taxon>
        <taxon>Coleoptera</taxon>
        <taxon>Polyphaga</taxon>
        <taxon>Cucujiformia</taxon>
        <taxon>Curculionidae</taxon>
        <taxon>Dryophthorinae</taxon>
        <taxon>Rhynchophorus</taxon>
    </lineage>
</organism>
<evidence type="ECO:0000256" key="1">
    <source>
        <dbReference type="SAM" id="MobiDB-lite"/>
    </source>
</evidence>
<dbReference type="EMBL" id="JAACXV010014385">
    <property type="protein sequence ID" value="KAF7267803.1"/>
    <property type="molecule type" value="Genomic_DNA"/>
</dbReference>
<feature type="compositionally biased region" description="Basic residues" evidence="1">
    <location>
        <begin position="1"/>
        <end position="14"/>
    </location>
</feature>
<evidence type="ECO:0000313" key="2">
    <source>
        <dbReference type="EMBL" id="KAF7267803.1"/>
    </source>
</evidence>
<feature type="region of interest" description="Disordered" evidence="1">
    <location>
        <begin position="1"/>
        <end position="34"/>
    </location>
</feature>
<feature type="compositionally biased region" description="Low complexity" evidence="1">
    <location>
        <begin position="76"/>
        <end position="86"/>
    </location>
</feature>
<comment type="caution">
    <text evidence="2">The sequence shown here is derived from an EMBL/GenBank/DDBJ whole genome shotgun (WGS) entry which is preliminary data.</text>
</comment>
<feature type="non-terminal residue" evidence="2">
    <location>
        <position position="1"/>
    </location>
</feature>
<keyword evidence="3" id="KW-1185">Reference proteome</keyword>
<reference evidence="2" key="1">
    <citation type="submission" date="2020-08" db="EMBL/GenBank/DDBJ databases">
        <title>Genome sequencing and assembly of the red palm weevil Rhynchophorus ferrugineus.</title>
        <authorList>
            <person name="Dias G.B."/>
            <person name="Bergman C.M."/>
            <person name="Manee M."/>
        </authorList>
    </citation>
    <scope>NUCLEOTIDE SEQUENCE</scope>
    <source>
        <strain evidence="2">AA-2017</strain>
        <tissue evidence="2">Whole larva</tissue>
    </source>
</reference>
<proteinExistence type="predicted"/>
<name>A0A834HUT6_RHYFE</name>
<accession>A0A834HUT6</accession>
<protein>
    <submittedName>
        <fullName evidence="2">Uncharacterized protein</fullName>
    </submittedName>
</protein>
<dbReference type="AlphaFoldDB" id="A0A834HUT6"/>
<dbReference type="OrthoDB" id="6784041at2759"/>
<gene>
    <name evidence="2" type="ORF">GWI33_018997</name>
</gene>
<evidence type="ECO:0000313" key="3">
    <source>
        <dbReference type="Proteomes" id="UP000625711"/>
    </source>
</evidence>